<evidence type="ECO:0000256" key="14">
    <source>
        <dbReference type="ARBA" id="ARBA00047700"/>
    </source>
</evidence>
<evidence type="ECO:0000256" key="5">
    <source>
        <dbReference type="ARBA" id="ARBA00011996"/>
    </source>
</evidence>
<dbReference type="InterPro" id="IPR006319">
    <property type="entry name" value="PEP_synth"/>
</dbReference>
<keyword evidence="11" id="KW-0067">ATP-binding</keyword>
<evidence type="ECO:0000256" key="13">
    <source>
        <dbReference type="ARBA" id="ARBA00033470"/>
    </source>
</evidence>
<dbReference type="GO" id="GO:0008986">
    <property type="term" value="F:pyruvate, water dikinase activity"/>
    <property type="evidence" value="ECO:0007669"/>
    <property type="project" value="UniProtKB-EC"/>
</dbReference>
<keyword evidence="12" id="KW-0460">Magnesium</keyword>
<dbReference type="EC" id="2.7.9.2" evidence="5"/>
<sequence>MAVTDARTVVTLRELTARDAEHAGNKAVNLAAMLGRGFDVPDGLVITTTAYDSACAEPPGGSSAEETREAILATELPEELTRAVVRAYREMGEDVSVAVRSSSPSEDLAEASFAGQYDTFLHVQGPASLRRKRGPRRPRRRGAGRRSPGCSPGGLASAPGAGRNGTCGR</sequence>
<feature type="compositionally biased region" description="Low complexity" evidence="15">
    <location>
        <begin position="145"/>
        <end position="161"/>
    </location>
</feature>
<comment type="similarity">
    <text evidence="4">Belongs to the PEP-utilizing enzyme family.</text>
</comment>
<evidence type="ECO:0000256" key="7">
    <source>
        <dbReference type="ARBA" id="ARBA00022679"/>
    </source>
</evidence>
<comment type="cofactor">
    <cofactor evidence="1">
        <name>Mg(2+)</name>
        <dbReference type="ChEBI" id="CHEBI:18420"/>
    </cofactor>
</comment>
<evidence type="ECO:0000256" key="12">
    <source>
        <dbReference type="ARBA" id="ARBA00022842"/>
    </source>
</evidence>
<feature type="compositionally biased region" description="Basic residues" evidence="15">
    <location>
        <begin position="129"/>
        <end position="144"/>
    </location>
</feature>
<comment type="catalytic activity">
    <reaction evidence="14">
        <text>pyruvate + ATP + H2O = phosphoenolpyruvate + AMP + phosphate + 2 H(+)</text>
        <dbReference type="Rhea" id="RHEA:11364"/>
        <dbReference type="ChEBI" id="CHEBI:15361"/>
        <dbReference type="ChEBI" id="CHEBI:15377"/>
        <dbReference type="ChEBI" id="CHEBI:15378"/>
        <dbReference type="ChEBI" id="CHEBI:30616"/>
        <dbReference type="ChEBI" id="CHEBI:43474"/>
        <dbReference type="ChEBI" id="CHEBI:58702"/>
        <dbReference type="ChEBI" id="CHEBI:456215"/>
        <dbReference type="EC" id="2.7.9.2"/>
    </reaction>
</comment>
<feature type="region of interest" description="Disordered" evidence="15">
    <location>
        <begin position="124"/>
        <end position="169"/>
    </location>
</feature>
<dbReference type="Proteomes" id="UP000568380">
    <property type="component" value="Unassembled WGS sequence"/>
</dbReference>
<evidence type="ECO:0000256" key="3">
    <source>
        <dbReference type="ARBA" id="ARBA00004742"/>
    </source>
</evidence>
<evidence type="ECO:0000259" key="16">
    <source>
        <dbReference type="Pfam" id="PF01326"/>
    </source>
</evidence>
<evidence type="ECO:0000313" key="17">
    <source>
        <dbReference type="EMBL" id="MBB5081794.1"/>
    </source>
</evidence>
<evidence type="ECO:0000256" key="1">
    <source>
        <dbReference type="ARBA" id="ARBA00001946"/>
    </source>
</evidence>
<dbReference type="GO" id="GO:0006094">
    <property type="term" value="P:gluconeogenesis"/>
    <property type="evidence" value="ECO:0007669"/>
    <property type="project" value="UniProtKB-UniPathway"/>
</dbReference>
<keyword evidence="7" id="KW-0808">Transferase</keyword>
<dbReference type="GO" id="GO:0005524">
    <property type="term" value="F:ATP binding"/>
    <property type="evidence" value="ECO:0007669"/>
    <property type="project" value="UniProtKB-KW"/>
</dbReference>
<evidence type="ECO:0000256" key="10">
    <source>
        <dbReference type="ARBA" id="ARBA00022777"/>
    </source>
</evidence>
<dbReference type="Gene3D" id="3.30.1490.20">
    <property type="entry name" value="ATP-grasp fold, A domain"/>
    <property type="match status" value="1"/>
</dbReference>
<evidence type="ECO:0000313" key="18">
    <source>
        <dbReference type="Proteomes" id="UP000568380"/>
    </source>
</evidence>
<organism evidence="17 18">
    <name type="scientific">Nonomuraea endophytica</name>
    <dbReference type="NCBI Taxonomy" id="714136"/>
    <lineage>
        <taxon>Bacteria</taxon>
        <taxon>Bacillati</taxon>
        <taxon>Actinomycetota</taxon>
        <taxon>Actinomycetes</taxon>
        <taxon>Streptosporangiales</taxon>
        <taxon>Streptosporangiaceae</taxon>
        <taxon>Nonomuraea</taxon>
    </lineage>
</organism>
<reference evidence="17 18" key="1">
    <citation type="submission" date="2020-08" db="EMBL/GenBank/DDBJ databases">
        <title>Genomic Encyclopedia of Type Strains, Phase IV (KMG-IV): sequencing the most valuable type-strain genomes for metagenomic binning, comparative biology and taxonomic classification.</title>
        <authorList>
            <person name="Goeker M."/>
        </authorList>
    </citation>
    <scope>NUCLEOTIDE SEQUENCE [LARGE SCALE GENOMIC DNA]</scope>
    <source>
        <strain evidence="17 18">DSM 45385</strain>
    </source>
</reference>
<evidence type="ECO:0000256" key="6">
    <source>
        <dbReference type="ARBA" id="ARBA00021623"/>
    </source>
</evidence>
<dbReference type="InterPro" id="IPR002192">
    <property type="entry name" value="PPDK_AMP/ATP-bd"/>
</dbReference>
<evidence type="ECO:0000256" key="4">
    <source>
        <dbReference type="ARBA" id="ARBA00007837"/>
    </source>
</evidence>
<keyword evidence="9" id="KW-0547">Nucleotide-binding</keyword>
<keyword evidence="8" id="KW-0479">Metal-binding</keyword>
<name>A0A7W8A8X6_9ACTN</name>
<comment type="pathway">
    <text evidence="3">Carbohydrate biosynthesis; gluconeogenesis.</text>
</comment>
<comment type="function">
    <text evidence="2">Catalyzes the phosphorylation of pyruvate to phosphoenolpyruvate.</text>
</comment>
<evidence type="ECO:0000256" key="8">
    <source>
        <dbReference type="ARBA" id="ARBA00022723"/>
    </source>
</evidence>
<dbReference type="EMBL" id="JACHIN010000011">
    <property type="protein sequence ID" value="MBB5081794.1"/>
    <property type="molecule type" value="Genomic_DNA"/>
</dbReference>
<dbReference type="SUPFAM" id="SSF56059">
    <property type="entry name" value="Glutathione synthetase ATP-binding domain-like"/>
    <property type="match status" value="1"/>
</dbReference>
<dbReference type="Pfam" id="PF01326">
    <property type="entry name" value="PPDK_N"/>
    <property type="match status" value="1"/>
</dbReference>
<dbReference type="UniPathway" id="UPA00138"/>
<dbReference type="InterPro" id="IPR013815">
    <property type="entry name" value="ATP_grasp_subdomain_1"/>
</dbReference>
<feature type="domain" description="Pyruvate phosphate dikinase AMP/ATP-binding" evidence="16">
    <location>
        <begin position="64"/>
        <end position="129"/>
    </location>
</feature>
<evidence type="ECO:0000256" key="9">
    <source>
        <dbReference type="ARBA" id="ARBA00022741"/>
    </source>
</evidence>
<dbReference type="PANTHER" id="PTHR43030">
    <property type="entry name" value="PHOSPHOENOLPYRUVATE SYNTHASE"/>
    <property type="match status" value="1"/>
</dbReference>
<keyword evidence="10 17" id="KW-0418">Kinase</keyword>
<keyword evidence="18" id="KW-1185">Reference proteome</keyword>
<evidence type="ECO:0000256" key="2">
    <source>
        <dbReference type="ARBA" id="ARBA00002988"/>
    </source>
</evidence>
<gene>
    <name evidence="17" type="ORF">HNR40_007289</name>
</gene>
<accession>A0A7W8A8X6</accession>
<evidence type="ECO:0000256" key="15">
    <source>
        <dbReference type="SAM" id="MobiDB-lite"/>
    </source>
</evidence>
<dbReference type="PANTHER" id="PTHR43030:SF1">
    <property type="entry name" value="PHOSPHOENOLPYRUVATE SYNTHASE"/>
    <property type="match status" value="1"/>
</dbReference>
<evidence type="ECO:0000256" key="11">
    <source>
        <dbReference type="ARBA" id="ARBA00022840"/>
    </source>
</evidence>
<comment type="caution">
    <text evidence="17">The sequence shown here is derived from an EMBL/GenBank/DDBJ whole genome shotgun (WGS) entry which is preliminary data.</text>
</comment>
<keyword evidence="17" id="KW-0670">Pyruvate</keyword>
<proteinExistence type="inferred from homology"/>
<dbReference type="GO" id="GO:0046872">
    <property type="term" value="F:metal ion binding"/>
    <property type="evidence" value="ECO:0007669"/>
    <property type="project" value="UniProtKB-KW"/>
</dbReference>
<dbReference type="AlphaFoldDB" id="A0A7W8A8X6"/>
<dbReference type="RefSeq" id="WP_184969422.1">
    <property type="nucleotide sequence ID" value="NZ_JACHIN010000011.1"/>
</dbReference>
<protein>
    <recommendedName>
        <fullName evidence="6">Phosphoenolpyruvate synthase</fullName>
        <ecNumber evidence="5">2.7.9.2</ecNumber>
    </recommendedName>
    <alternativeName>
        <fullName evidence="13">Pyruvate, water dikinase</fullName>
    </alternativeName>
</protein>